<reference evidence="2" key="1">
    <citation type="submission" date="2022-03" db="EMBL/GenBank/DDBJ databases">
        <title>Genome Identification and Characterization of new species Bdellovibrio reynosense LBG001 sp. nov. from a Mexico soil sample.</title>
        <authorList>
            <person name="Camilli A."/>
            <person name="Ajao Y."/>
            <person name="Guo X."/>
        </authorList>
    </citation>
    <scope>NUCLEOTIDE SEQUENCE</scope>
    <source>
        <strain evidence="2">LBG001</strain>
    </source>
</reference>
<feature type="signal peptide" evidence="1">
    <location>
        <begin position="1"/>
        <end position="21"/>
    </location>
</feature>
<gene>
    <name evidence="2" type="ORF">MNR06_01965</name>
</gene>
<keyword evidence="1" id="KW-0732">Signal</keyword>
<dbReference type="EMBL" id="CP093442">
    <property type="protein sequence ID" value="UOF01719.1"/>
    <property type="molecule type" value="Genomic_DNA"/>
</dbReference>
<sequence length="306" mass="34773">MLKKALALTLAFSCFGSLSTAQEREESSVMSAADTYRKNWNATLFSIASVTNMNYGKKATDQRSLESYNYIGLNYKLDADTKVSVRLPFVYNTAGQNKYAEHEASVLDLQDIHFAFSKYDLGYIGDIDISGNVKVYLPTSEYSQNSKMVSKLRLEGYFEYSIGRFSSITYAVKPDIYWQRQTAYFDPETPQYDSGDFMKDPRSTLKQYSFEHYLEAVIDINRMFSVKPKVGFDEDWFYSSAVEELSGSHVTKVKAGLGLEIRAMKGLTFTAGVQNQTTLGSYKGKDVKWMQPENTQYSVMTNAFLF</sequence>
<feature type="chain" id="PRO_5046053685" evidence="1">
    <location>
        <begin position="22"/>
        <end position="306"/>
    </location>
</feature>
<evidence type="ECO:0000313" key="2">
    <source>
        <dbReference type="EMBL" id="UOF01719.1"/>
    </source>
</evidence>
<proteinExistence type="predicted"/>
<dbReference type="RefSeq" id="WP_243538323.1">
    <property type="nucleotide sequence ID" value="NZ_CP093442.1"/>
</dbReference>
<protein>
    <submittedName>
        <fullName evidence="2">Uncharacterized protein</fullName>
    </submittedName>
</protein>
<organism evidence="2 3">
    <name type="scientific">Bdellovibrio reynosensis</name>
    <dbReference type="NCBI Taxonomy" id="2835041"/>
    <lineage>
        <taxon>Bacteria</taxon>
        <taxon>Pseudomonadati</taxon>
        <taxon>Bdellovibrionota</taxon>
        <taxon>Bdellovibrionia</taxon>
        <taxon>Bdellovibrionales</taxon>
        <taxon>Pseudobdellovibrionaceae</taxon>
        <taxon>Bdellovibrio</taxon>
    </lineage>
</organism>
<name>A0ABY4CAH1_9BACT</name>
<evidence type="ECO:0000313" key="3">
    <source>
        <dbReference type="Proteomes" id="UP000830116"/>
    </source>
</evidence>
<dbReference type="Proteomes" id="UP000830116">
    <property type="component" value="Chromosome"/>
</dbReference>
<keyword evidence="3" id="KW-1185">Reference proteome</keyword>
<accession>A0ABY4CAH1</accession>
<evidence type="ECO:0000256" key="1">
    <source>
        <dbReference type="SAM" id="SignalP"/>
    </source>
</evidence>